<dbReference type="RefSeq" id="WP_394848048.1">
    <property type="nucleotide sequence ID" value="NZ_CP089982.1"/>
</dbReference>
<proteinExistence type="predicted"/>
<sequence>MRRRLQTEKLDQRREEILDASERIFARKGYHAAGIADIADELGLGHGTFYRYFKNKHDIALQVFDRVMMRFTAIGLEEDPTASNSIEEYRAQTIRILHRWLALAEERPHLLRFFHEQTVAVDMDRLAHVIEAYTLQTARFLQNGIDKAFLRADLDVRNTAEVLVALIFEGTRRALGMPDAEARRRWVAAGVNLMFDGIRPR</sequence>
<dbReference type="PRINTS" id="PR00455">
    <property type="entry name" value="HTHTETR"/>
</dbReference>
<dbReference type="Proteomes" id="UP001379533">
    <property type="component" value="Chromosome"/>
</dbReference>
<feature type="domain" description="HTH tetR-type" evidence="3">
    <location>
        <begin position="11"/>
        <end position="71"/>
    </location>
</feature>
<evidence type="ECO:0000256" key="1">
    <source>
        <dbReference type="ARBA" id="ARBA00023125"/>
    </source>
</evidence>
<dbReference type="EMBL" id="CP089982">
    <property type="protein sequence ID" value="WXA97430.1"/>
    <property type="molecule type" value="Genomic_DNA"/>
</dbReference>
<feature type="DNA-binding region" description="H-T-H motif" evidence="2">
    <location>
        <begin position="34"/>
        <end position="53"/>
    </location>
</feature>
<dbReference type="InterPro" id="IPR036271">
    <property type="entry name" value="Tet_transcr_reg_TetR-rel_C_sf"/>
</dbReference>
<keyword evidence="1 2" id="KW-0238">DNA-binding</keyword>
<dbReference type="PANTHER" id="PTHR30055:SF226">
    <property type="entry name" value="HTH-TYPE TRANSCRIPTIONAL REGULATOR PKSA"/>
    <property type="match status" value="1"/>
</dbReference>
<accession>A0ABZ2KK26</accession>
<dbReference type="InterPro" id="IPR050109">
    <property type="entry name" value="HTH-type_TetR-like_transc_reg"/>
</dbReference>
<dbReference type="Gene3D" id="1.10.357.10">
    <property type="entry name" value="Tetracycline Repressor, domain 2"/>
    <property type="match status" value="1"/>
</dbReference>
<gene>
    <name evidence="4" type="ORF">LZC95_11355</name>
</gene>
<dbReference type="InterPro" id="IPR009057">
    <property type="entry name" value="Homeodomain-like_sf"/>
</dbReference>
<evidence type="ECO:0000313" key="5">
    <source>
        <dbReference type="Proteomes" id="UP001379533"/>
    </source>
</evidence>
<dbReference type="SUPFAM" id="SSF48498">
    <property type="entry name" value="Tetracyclin repressor-like, C-terminal domain"/>
    <property type="match status" value="1"/>
</dbReference>
<evidence type="ECO:0000256" key="2">
    <source>
        <dbReference type="PROSITE-ProRule" id="PRU00335"/>
    </source>
</evidence>
<name>A0ABZ2KK26_9BACT</name>
<protein>
    <submittedName>
        <fullName evidence="4">TetR/AcrR family transcriptional regulator</fullName>
    </submittedName>
</protein>
<evidence type="ECO:0000313" key="4">
    <source>
        <dbReference type="EMBL" id="WXA97430.1"/>
    </source>
</evidence>
<dbReference type="SUPFAM" id="SSF46689">
    <property type="entry name" value="Homeodomain-like"/>
    <property type="match status" value="1"/>
</dbReference>
<dbReference type="PANTHER" id="PTHR30055">
    <property type="entry name" value="HTH-TYPE TRANSCRIPTIONAL REGULATOR RUTR"/>
    <property type="match status" value="1"/>
</dbReference>
<evidence type="ECO:0000259" key="3">
    <source>
        <dbReference type="PROSITE" id="PS50977"/>
    </source>
</evidence>
<reference evidence="4 5" key="1">
    <citation type="submission" date="2021-12" db="EMBL/GenBank/DDBJ databases">
        <title>Discovery of the Pendulisporaceae a myxobacterial family with distinct sporulation behavior and unique specialized metabolism.</title>
        <authorList>
            <person name="Garcia R."/>
            <person name="Popoff A."/>
            <person name="Bader C.D."/>
            <person name="Loehr J."/>
            <person name="Walesch S."/>
            <person name="Walt C."/>
            <person name="Boldt J."/>
            <person name="Bunk B."/>
            <person name="Haeckl F.J.F.P.J."/>
            <person name="Gunesch A.P."/>
            <person name="Birkelbach J."/>
            <person name="Nuebel U."/>
            <person name="Pietschmann T."/>
            <person name="Bach T."/>
            <person name="Mueller R."/>
        </authorList>
    </citation>
    <scope>NUCLEOTIDE SEQUENCE [LARGE SCALE GENOMIC DNA]</scope>
    <source>
        <strain evidence="4 5">MSr12523</strain>
    </source>
</reference>
<keyword evidence="5" id="KW-1185">Reference proteome</keyword>
<organism evidence="4 5">
    <name type="scientific">Pendulispora brunnea</name>
    <dbReference type="NCBI Taxonomy" id="2905690"/>
    <lineage>
        <taxon>Bacteria</taxon>
        <taxon>Pseudomonadati</taxon>
        <taxon>Myxococcota</taxon>
        <taxon>Myxococcia</taxon>
        <taxon>Myxococcales</taxon>
        <taxon>Sorangiineae</taxon>
        <taxon>Pendulisporaceae</taxon>
        <taxon>Pendulispora</taxon>
    </lineage>
</organism>
<dbReference type="InterPro" id="IPR001647">
    <property type="entry name" value="HTH_TetR"/>
</dbReference>
<dbReference type="Pfam" id="PF00440">
    <property type="entry name" value="TetR_N"/>
    <property type="match status" value="1"/>
</dbReference>
<dbReference type="PROSITE" id="PS50977">
    <property type="entry name" value="HTH_TETR_2"/>
    <property type="match status" value="1"/>
</dbReference>